<dbReference type="InterPro" id="IPR001878">
    <property type="entry name" value="Znf_CCHC"/>
</dbReference>
<dbReference type="PANTHER" id="PTHR47331">
    <property type="entry name" value="PHD-TYPE DOMAIN-CONTAINING PROTEIN"/>
    <property type="match status" value="1"/>
</dbReference>
<feature type="domain" description="CCHC-type" evidence="3">
    <location>
        <begin position="387"/>
        <end position="402"/>
    </location>
</feature>
<proteinExistence type="predicted"/>
<dbReference type="InterPro" id="IPR005312">
    <property type="entry name" value="DUF1759"/>
</dbReference>
<keyword evidence="5" id="KW-1185">Reference proteome</keyword>
<reference evidence="4 5" key="1">
    <citation type="submission" date="2014-11" db="EMBL/GenBank/DDBJ databases">
        <title>Genetic blueprint of the zoonotic pathogen Toxocara canis.</title>
        <authorList>
            <person name="Zhu X.-Q."/>
            <person name="Korhonen P.K."/>
            <person name="Cai H."/>
            <person name="Young N.D."/>
            <person name="Nejsum P."/>
            <person name="von Samson-Himmelstjerna G."/>
            <person name="Boag P.R."/>
            <person name="Tan P."/>
            <person name="Li Q."/>
            <person name="Min J."/>
            <person name="Yang Y."/>
            <person name="Wang X."/>
            <person name="Fang X."/>
            <person name="Hall R.S."/>
            <person name="Hofmann A."/>
            <person name="Sternberg P.W."/>
            <person name="Jex A.R."/>
            <person name="Gasser R.B."/>
        </authorList>
    </citation>
    <scope>NUCLEOTIDE SEQUENCE [LARGE SCALE GENOMIC DNA]</scope>
    <source>
        <strain evidence="4">PN_DK_2014</strain>
    </source>
</reference>
<feature type="compositionally biased region" description="Polar residues" evidence="2">
    <location>
        <begin position="126"/>
        <end position="137"/>
    </location>
</feature>
<dbReference type="Pfam" id="PF05585">
    <property type="entry name" value="DUF1758"/>
    <property type="match status" value="1"/>
</dbReference>
<evidence type="ECO:0000259" key="3">
    <source>
        <dbReference type="PROSITE" id="PS50158"/>
    </source>
</evidence>
<evidence type="ECO:0000313" key="5">
    <source>
        <dbReference type="Proteomes" id="UP000031036"/>
    </source>
</evidence>
<dbReference type="OrthoDB" id="5864896at2759"/>
<keyword evidence="1" id="KW-0479">Metal-binding</keyword>
<feature type="non-terminal residue" evidence="4">
    <location>
        <position position="766"/>
    </location>
</feature>
<name>A0A0B2VY70_TOXCA</name>
<protein>
    <recommendedName>
        <fullName evidence="3">CCHC-type domain-containing protein</fullName>
    </recommendedName>
</protein>
<sequence>MLSIGIRRVLDLTRGKLEKAIEATPSFDEDLQSIEEIDARRLKLIVAINTLRTRINTLESKHDQWIGILTTLQGEERKKEKECFENYLKKEGNFLEKIDEAQELIGVLEARYKEAKELYARPPVKSNGSSGRATPNEPNEEPALKISLPQISLPKFDEESYWDQFDNLVNRHRIADVTKLTHLLATLQGKAKAALEGLPVTNASYAEAVDILHRRFGDINVVRRALYVQIHNLPRCDKGTDSVGRLTQSLDKICRQLRALGEDPDHPAIILSVQQKLSPQVLEEITRSKVSKEQWTLGSLQEALESYIRIKEEVASILNAEDTGSREASRRPMSLPARLQTHFMTSYAQNRDPRTKRCELCTGSHFADECVRYLRIADRRERLSEVRRCFRCLREGHQSRRCDYNRPCLFCRGNHHQALCPKVEEANMSWNLHRRSGNEVNVRSTEANSRRQLMPNAIPNTFQPEWMSREARSFPRFDRASRDGGGFARIGDRTMVAANRSMEESRSSTELASNGSHSRDGHHVSFGANVENATNENITPEMTYASLLEVEKRQEEVYLMTANVQLYKPDAKENKGIPATVLFDSGSQRTFVSEDVVRSLELTPCLRQVLSLNTFASRRARAVDSEVVELQVALRDGSKKTIQANTVPYLTKELKCRTGCTNGKYGERGDPTEQQVVPDLLIGADYLWEFLDGIGIEKLPDGLFRIPTTVGDLYSGRISTGDLKNSGHGCVSAPVEATRDTFEKQAEETQMPRNPEKFWSLESVVI</sequence>
<dbReference type="EMBL" id="JPKZ01000629">
    <property type="protein sequence ID" value="KHN86374.1"/>
    <property type="molecule type" value="Genomic_DNA"/>
</dbReference>
<evidence type="ECO:0000313" key="4">
    <source>
        <dbReference type="EMBL" id="KHN86374.1"/>
    </source>
</evidence>
<dbReference type="Pfam" id="PF03564">
    <property type="entry name" value="DUF1759"/>
    <property type="match status" value="1"/>
</dbReference>
<evidence type="ECO:0000256" key="1">
    <source>
        <dbReference type="PROSITE-ProRule" id="PRU00047"/>
    </source>
</evidence>
<dbReference type="PANTHER" id="PTHR47331:SF1">
    <property type="entry name" value="GAG-LIKE PROTEIN"/>
    <property type="match status" value="1"/>
</dbReference>
<accession>A0A0B2VY70</accession>
<dbReference type="GO" id="GO:0008270">
    <property type="term" value="F:zinc ion binding"/>
    <property type="evidence" value="ECO:0007669"/>
    <property type="project" value="UniProtKB-KW"/>
</dbReference>
<feature type="region of interest" description="Disordered" evidence="2">
    <location>
        <begin position="499"/>
        <end position="525"/>
    </location>
</feature>
<keyword evidence="1" id="KW-0862">Zinc</keyword>
<dbReference type="OMA" id="HLAFACE"/>
<dbReference type="AlphaFoldDB" id="A0A0B2VY70"/>
<evidence type="ECO:0000256" key="2">
    <source>
        <dbReference type="SAM" id="MobiDB-lite"/>
    </source>
</evidence>
<comment type="caution">
    <text evidence="4">The sequence shown here is derived from an EMBL/GenBank/DDBJ whole genome shotgun (WGS) entry which is preliminary data.</text>
</comment>
<dbReference type="InterPro" id="IPR008737">
    <property type="entry name" value="DUF1758"/>
</dbReference>
<gene>
    <name evidence="4" type="ORF">Tcan_00529</name>
</gene>
<dbReference type="GO" id="GO:0003676">
    <property type="term" value="F:nucleic acid binding"/>
    <property type="evidence" value="ECO:0007669"/>
    <property type="project" value="InterPro"/>
</dbReference>
<dbReference type="PROSITE" id="PS50158">
    <property type="entry name" value="ZF_CCHC"/>
    <property type="match status" value="1"/>
</dbReference>
<keyword evidence="1" id="KW-0863">Zinc-finger</keyword>
<dbReference type="Proteomes" id="UP000031036">
    <property type="component" value="Unassembled WGS sequence"/>
</dbReference>
<organism evidence="4 5">
    <name type="scientific">Toxocara canis</name>
    <name type="common">Canine roundworm</name>
    <dbReference type="NCBI Taxonomy" id="6265"/>
    <lineage>
        <taxon>Eukaryota</taxon>
        <taxon>Metazoa</taxon>
        <taxon>Ecdysozoa</taxon>
        <taxon>Nematoda</taxon>
        <taxon>Chromadorea</taxon>
        <taxon>Rhabditida</taxon>
        <taxon>Spirurina</taxon>
        <taxon>Ascaridomorpha</taxon>
        <taxon>Ascaridoidea</taxon>
        <taxon>Toxocaridae</taxon>
        <taxon>Toxocara</taxon>
    </lineage>
</organism>
<dbReference type="STRING" id="6265.A0A0B2VY70"/>
<feature type="region of interest" description="Disordered" evidence="2">
    <location>
        <begin position="121"/>
        <end position="141"/>
    </location>
</feature>